<name>A0AAD6CPU1_9EURO</name>
<gene>
    <name evidence="1" type="ORF">N7494_009360</name>
</gene>
<dbReference type="EMBL" id="JAQIZZ010000007">
    <property type="protein sequence ID" value="KAJ5532808.1"/>
    <property type="molecule type" value="Genomic_DNA"/>
</dbReference>
<evidence type="ECO:0000313" key="1">
    <source>
        <dbReference type="EMBL" id="KAJ5532808.1"/>
    </source>
</evidence>
<dbReference type="AlphaFoldDB" id="A0AAD6CPU1"/>
<sequence>MHWAKRGDSPINSQAKVSDNAFYLDRKVQGPPSPFFCLQEQVVLHQMRDSRLVVVPVITIASIVIG</sequence>
<keyword evidence="2" id="KW-1185">Reference proteome</keyword>
<protein>
    <submittedName>
        <fullName evidence="1">Uncharacterized protein</fullName>
    </submittedName>
</protein>
<dbReference type="Proteomes" id="UP001220324">
    <property type="component" value="Unassembled WGS sequence"/>
</dbReference>
<proteinExistence type="predicted"/>
<evidence type="ECO:0000313" key="2">
    <source>
        <dbReference type="Proteomes" id="UP001220324"/>
    </source>
</evidence>
<accession>A0AAD6CPU1</accession>
<comment type="caution">
    <text evidence="1">The sequence shown here is derived from an EMBL/GenBank/DDBJ whole genome shotgun (WGS) entry which is preliminary data.</text>
</comment>
<organism evidence="1 2">
    <name type="scientific">Penicillium frequentans</name>
    <dbReference type="NCBI Taxonomy" id="3151616"/>
    <lineage>
        <taxon>Eukaryota</taxon>
        <taxon>Fungi</taxon>
        <taxon>Dikarya</taxon>
        <taxon>Ascomycota</taxon>
        <taxon>Pezizomycotina</taxon>
        <taxon>Eurotiomycetes</taxon>
        <taxon>Eurotiomycetidae</taxon>
        <taxon>Eurotiales</taxon>
        <taxon>Aspergillaceae</taxon>
        <taxon>Penicillium</taxon>
    </lineage>
</organism>
<reference evidence="1 2" key="1">
    <citation type="journal article" date="2023" name="IMA Fungus">
        <title>Comparative genomic study of the Penicillium genus elucidates a diverse pangenome and 15 lateral gene transfer events.</title>
        <authorList>
            <person name="Petersen C."/>
            <person name="Sorensen T."/>
            <person name="Nielsen M.R."/>
            <person name="Sondergaard T.E."/>
            <person name="Sorensen J.L."/>
            <person name="Fitzpatrick D.A."/>
            <person name="Frisvad J.C."/>
            <person name="Nielsen K.L."/>
        </authorList>
    </citation>
    <scope>NUCLEOTIDE SEQUENCE [LARGE SCALE GENOMIC DNA]</scope>
    <source>
        <strain evidence="1 2">IBT 35679</strain>
    </source>
</reference>